<keyword evidence="1" id="KW-0560">Oxidoreductase</keyword>
<dbReference type="PANTHER" id="PTHR10366">
    <property type="entry name" value="NAD DEPENDENT EPIMERASE/DEHYDRATASE"/>
    <property type="match status" value="1"/>
</dbReference>
<sequence>MCVKGDKCVCVTGGSGFIGSWLVHFLLDQGYTVHATVMDLKNENETQHLMAMDGAADRLKLFQMDLLDPSSVLAPIKGTLGVFHLASPLTAEKDPEDLLVKPAVEGTLNVLRAAKECGVKRVVLTSSSSAIAPNPHWPIDAVLTEESWADVDTFKKHNVWYPVSKILAEKAAWNFSEKEGLDIVTICPGLVLGPVLPPKVYGSVGSVQLFIYILKGIQVPMESLYIGCVDVRDVAKAMILLHENPSAKGRHLCEEAITKFSDLVNKICDLYPEYQIKRIEEDGQPWLVRAENPSKKLMDLGLEFSPMENIIKDTIDSLKRKGCI</sequence>
<dbReference type="SUPFAM" id="SSF51735">
    <property type="entry name" value="NAD(P)-binding Rossmann-fold domains"/>
    <property type="match status" value="1"/>
</dbReference>
<evidence type="ECO:0000313" key="3">
    <source>
        <dbReference type="EMBL" id="KAJ4757116.1"/>
    </source>
</evidence>
<evidence type="ECO:0000256" key="1">
    <source>
        <dbReference type="ARBA" id="ARBA00023002"/>
    </source>
</evidence>
<dbReference type="EMBL" id="JAMFTS010000004">
    <property type="protein sequence ID" value="KAJ4757116.1"/>
    <property type="molecule type" value="Genomic_DNA"/>
</dbReference>
<dbReference type="InterPro" id="IPR036291">
    <property type="entry name" value="NAD(P)-bd_dom_sf"/>
</dbReference>
<protein>
    <submittedName>
        <fullName evidence="3">Dihydroflavonol reductase</fullName>
    </submittedName>
</protein>
<gene>
    <name evidence="3" type="ORF">LUZ62_067491</name>
</gene>
<dbReference type="Pfam" id="PF01370">
    <property type="entry name" value="Epimerase"/>
    <property type="match status" value="1"/>
</dbReference>
<dbReference type="InterPro" id="IPR001509">
    <property type="entry name" value="Epimerase_deHydtase"/>
</dbReference>
<reference evidence="3" key="1">
    <citation type="submission" date="2022-08" db="EMBL/GenBank/DDBJ databases">
        <authorList>
            <person name="Marques A."/>
        </authorList>
    </citation>
    <scope>NUCLEOTIDE SEQUENCE</scope>
    <source>
        <strain evidence="3">RhyPub2mFocal</strain>
        <tissue evidence="3">Leaves</tissue>
    </source>
</reference>
<dbReference type="InterPro" id="IPR050425">
    <property type="entry name" value="NAD(P)_dehydrat-like"/>
</dbReference>
<dbReference type="FunFam" id="3.40.50.720:FF:000085">
    <property type="entry name" value="Dihydroflavonol reductase"/>
    <property type="match status" value="1"/>
</dbReference>
<evidence type="ECO:0000259" key="2">
    <source>
        <dbReference type="Pfam" id="PF01370"/>
    </source>
</evidence>
<evidence type="ECO:0000313" key="4">
    <source>
        <dbReference type="Proteomes" id="UP001140206"/>
    </source>
</evidence>
<dbReference type="AlphaFoldDB" id="A0AAV8CNU5"/>
<dbReference type="GO" id="GO:0016616">
    <property type="term" value="F:oxidoreductase activity, acting on the CH-OH group of donors, NAD or NADP as acceptor"/>
    <property type="evidence" value="ECO:0007669"/>
    <property type="project" value="TreeGrafter"/>
</dbReference>
<keyword evidence="4" id="KW-1185">Reference proteome</keyword>
<dbReference type="Proteomes" id="UP001140206">
    <property type="component" value="Chromosome 4"/>
</dbReference>
<comment type="caution">
    <text evidence="3">The sequence shown here is derived from an EMBL/GenBank/DDBJ whole genome shotgun (WGS) entry which is preliminary data.</text>
</comment>
<name>A0AAV8CNU5_9POAL</name>
<proteinExistence type="predicted"/>
<dbReference type="Gene3D" id="3.40.50.720">
    <property type="entry name" value="NAD(P)-binding Rossmann-like Domain"/>
    <property type="match status" value="1"/>
</dbReference>
<dbReference type="PANTHER" id="PTHR10366:SF349">
    <property type="entry name" value="OS01G0828100 PROTEIN"/>
    <property type="match status" value="1"/>
</dbReference>
<dbReference type="CDD" id="cd08958">
    <property type="entry name" value="FR_SDR_e"/>
    <property type="match status" value="1"/>
</dbReference>
<accession>A0AAV8CNU5</accession>
<feature type="domain" description="NAD-dependent epimerase/dehydratase" evidence="2">
    <location>
        <begin position="9"/>
        <end position="248"/>
    </location>
</feature>
<organism evidence="3 4">
    <name type="scientific">Rhynchospora pubera</name>
    <dbReference type="NCBI Taxonomy" id="906938"/>
    <lineage>
        <taxon>Eukaryota</taxon>
        <taxon>Viridiplantae</taxon>
        <taxon>Streptophyta</taxon>
        <taxon>Embryophyta</taxon>
        <taxon>Tracheophyta</taxon>
        <taxon>Spermatophyta</taxon>
        <taxon>Magnoliopsida</taxon>
        <taxon>Liliopsida</taxon>
        <taxon>Poales</taxon>
        <taxon>Cyperaceae</taxon>
        <taxon>Cyperoideae</taxon>
        <taxon>Rhynchosporeae</taxon>
        <taxon>Rhynchospora</taxon>
    </lineage>
</organism>